<comment type="caution">
    <text evidence="1">The sequence shown here is derived from an EMBL/GenBank/DDBJ whole genome shotgun (WGS) entry which is preliminary data.</text>
</comment>
<accession>A0A9X1Q670</accession>
<gene>
    <name evidence="1" type="ORF">L0P92_34720</name>
</gene>
<organism evidence="1 2">
    <name type="scientific">Streptomyces muensis</name>
    <dbReference type="NCBI Taxonomy" id="1077944"/>
    <lineage>
        <taxon>Bacteria</taxon>
        <taxon>Bacillati</taxon>
        <taxon>Actinomycetota</taxon>
        <taxon>Actinomycetes</taxon>
        <taxon>Kitasatosporales</taxon>
        <taxon>Streptomycetaceae</taxon>
        <taxon>Streptomyces</taxon>
    </lineage>
</organism>
<evidence type="ECO:0000313" key="2">
    <source>
        <dbReference type="Proteomes" id="UP001139384"/>
    </source>
</evidence>
<protein>
    <submittedName>
        <fullName evidence="1">Uncharacterized protein</fullName>
    </submittedName>
</protein>
<reference evidence="1" key="1">
    <citation type="submission" date="2022-01" db="EMBL/GenBank/DDBJ databases">
        <title>Draft Genome Sequences of Seven Type Strains of the Genus Streptomyces.</title>
        <authorList>
            <person name="Aziz S."/>
            <person name="Coretto E."/>
            <person name="Chronakova A."/>
            <person name="Sproer C."/>
            <person name="Huber K."/>
            <person name="Nouioui I."/>
            <person name="Gross H."/>
        </authorList>
    </citation>
    <scope>NUCLEOTIDE SEQUENCE</scope>
    <source>
        <strain evidence="1">DSM 103493</strain>
    </source>
</reference>
<keyword evidence="2" id="KW-1185">Reference proteome</keyword>
<dbReference type="EMBL" id="JAKEIP010000231">
    <property type="protein sequence ID" value="MCF1598664.1"/>
    <property type="molecule type" value="Genomic_DNA"/>
</dbReference>
<name>A0A9X1Q670_STRM4</name>
<dbReference type="AlphaFoldDB" id="A0A9X1Q670"/>
<sequence length="81" mass="9240">MRERTAGLMKPLLIALVRVLLPSRGRHRAAPPQPPLITRPLPAPPCRCERERILQQRRIHWAAAYGTNAVPRRTDEAEVFV</sequence>
<evidence type="ECO:0000313" key="1">
    <source>
        <dbReference type="EMBL" id="MCF1598664.1"/>
    </source>
</evidence>
<dbReference type="Proteomes" id="UP001139384">
    <property type="component" value="Unassembled WGS sequence"/>
</dbReference>
<proteinExistence type="predicted"/>
<dbReference type="RefSeq" id="WP_234767035.1">
    <property type="nucleotide sequence ID" value="NZ_JAKEIP010000231.1"/>
</dbReference>